<reference evidence="1 2" key="1">
    <citation type="journal article" date="2020" name="Mol. Biol. Evol.">
        <title>Distinct Expression and Methylation Patterns for Genes with Different Fates following a Single Whole-Genome Duplication in Flowering Plants.</title>
        <authorList>
            <person name="Shi T."/>
            <person name="Rahmani R.S."/>
            <person name="Gugger P.F."/>
            <person name="Wang M."/>
            <person name="Li H."/>
            <person name="Zhang Y."/>
            <person name="Li Z."/>
            <person name="Wang Q."/>
            <person name="Van de Peer Y."/>
            <person name="Marchal K."/>
            <person name="Chen J."/>
        </authorList>
    </citation>
    <scope>NUCLEOTIDE SEQUENCE [LARGE SCALE GENOMIC DNA]</scope>
    <source>
        <tissue evidence="1">Leaf</tissue>
    </source>
</reference>
<dbReference type="Proteomes" id="UP000607653">
    <property type="component" value="Unassembled WGS sequence"/>
</dbReference>
<gene>
    <name evidence="1" type="ORF">HUJ06_015119</name>
</gene>
<keyword evidence="2" id="KW-1185">Reference proteome</keyword>
<dbReference type="AlphaFoldDB" id="A0A822ZCQ7"/>
<evidence type="ECO:0000313" key="1">
    <source>
        <dbReference type="EMBL" id="DAD40796.1"/>
    </source>
</evidence>
<accession>A0A822ZCQ7</accession>
<dbReference type="EMBL" id="DUZY01000005">
    <property type="protein sequence ID" value="DAD40796.1"/>
    <property type="molecule type" value="Genomic_DNA"/>
</dbReference>
<proteinExistence type="predicted"/>
<sequence>MGLSQENQLNRFDVHQNTMQIDNI</sequence>
<protein>
    <submittedName>
        <fullName evidence="1">Uncharacterized protein</fullName>
    </submittedName>
</protein>
<evidence type="ECO:0000313" key="2">
    <source>
        <dbReference type="Proteomes" id="UP000607653"/>
    </source>
</evidence>
<organism evidence="1 2">
    <name type="scientific">Nelumbo nucifera</name>
    <name type="common">Sacred lotus</name>
    <dbReference type="NCBI Taxonomy" id="4432"/>
    <lineage>
        <taxon>Eukaryota</taxon>
        <taxon>Viridiplantae</taxon>
        <taxon>Streptophyta</taxon>
        <taxon>Embryophyta</taxon>
        <taxon>Tracheophyta</taxon>
        <taxon>Spermatophyta</taxon>
        <taxon>Magnoliopsida</taxon>
        <taxon>Proteales</taxon>
        <taxon>Nelumbonaceae</taxon>
        <taxon>Nelumbo</taxon>
    </lineage>
</organism>
<comment type="caution">
    <text evidence="1">The sequence shown here is derived from an EMBL/GenBank/DDBJ whole genome shotgun (WGS) entry which is preliminary data.</text>
</comment>
<name>A0A822ZCQ7_NELNU</name>